<evidence type="ECO:0000313" key="2">
    <source>
        <dbReference type="Proteomes" id="UP000215914"/>
    </source>
</evidence>
<reference evidence="1" key="1">
    <citation type="journal article" date="2017" name="Nature">
        <title>The sunflower genome provides insights into oil metabolism, flowering and Asterid evolution.</title>
        <authorList>
            <person name="Badouin H."/>
            <person name="Gouzy J."/>
            <person name="Grassa C.J."/>
            <person name="Murat F."/>
            <person name="Staton S.E."/>
            <person name="Cottret L."/>
            <person name="Lelandais-Briere C."/>
            <person name="Owens G.L."/>
            <person name="Carrere S."/>
            <person name="Mayjonade B."/>
            <person name="Legrand L."/>
            <person name="Gill N."/>
            <person name="Kane N.C."/>
            <person name="Bowers J.E."/>
            <person name="Hubner S."/>
            <person name="Bellec A."/>
            <person name="Berard A."/>
            <person name="Berges H."/>
            <person name="Blanchet N."/>
            <person name="Boniface M.C."/>
            <person name="Brunel D."/>
            <person name="Catrice O."/>
            <person name="Chaidir N."/>
            <person name="Claudel C."/>
            <person name="Donnadieu C."/>
            <person name="Faraut T."/>
            <person name="Fievet G."/>
            <person name="Helmstetter N."/>
            <person name="King M."/>
            <person name="Knapp S.J."/>
            <person name="Lai Z."/>
            <person name="Le Paslier M.C."/>
            <person name="Lippi Y."/>
            <person name="Lorenzon L."/>
            <person name="Mandel J.R."/>
            <person name="Marage G."/>
            <person name="Marchand G."/>
            <person name="Marquand E."/>
            <person name="Bret-Mestries E."/>
            <person name="Morien E."/>
            <person name="Nambeesan S."/>
            <person name="Nguyen T."/>
            <person name="Pegot-Espagnet P."/>
            <person name="Pouilly N."/>
            <person name="Raftis F."/>
            <person name="Sallet E."/>
            <person name="Schiex T."/>
            <person name="Thomas J."/>
            <person name="Vandecasteele C."/>
            <person name="Vares D."/>
            <person name="Vear F."/>
            <person name="Vautrin S."/>
            <person name="Crespi M."/>
            <person name="Mangin B."/>
            <person name="Burke J.M."/>
            <person name="Salse J."/>
            <person name="Munos S."/>
            <person name="Vincourt P."/>
            <person name="Rieseberg L.H."/>
            <person name="Langlade N.B."/>
        </authorList>
    </citation>
    <scope>NUCLEOTIDE SEQUENCE</scope>
    <source>
        <tissue evidence="1">Leaves</tissue>
    </source>
</reference>
<proteinExistence type="predicted"/>
<dbReference type="Proteomes" id="UP000215914">
    <property type="component" value="Unassembled WGS sequence"/>
</dbReference>
<comment type="caution">
    <text evidence="1">The sequence shown here is derived from an EMBL/GenBank/DDBJ whole genome shotgun (WGS) entry which is preliminary data.</text>
</comment>
<reference evidence="1" key="2">
    <citation type="submission" date="2020-06" db="EMBL/GenBank/DDBJ databases">
        <title>Helianthus annuus Genome sequencing and assembly Release 2.</title>
        <authorList>
            <person name="Gouzy J."/>
            <person name="Langlade N."/>
            <person name="Munos S."/>
        </authorList>
    </citation>
    <scope>NUCLEOTIDE SEQUENCE</scope>
    <source>
        <tissue evidence="1">Leaves</tissue>
    </source>
</reference>
<gene>
    <name evidence="1" type="ORF">HanXRQr2_Chr04g0190951</name>
</gene>
<keyword evidence="2" id="KW-1185">Reference proteome</keyword>
<protein>
    <submittedName>
        <fullName evidence="1">Uncharacterized protein</fullName>
    </submittedName>
</protein>
<organism evidence="1 2">
    <name type="scientific">Helianthus annuus</name>
    <name type="common">Common sunflower</name>
    <dbReference type="NCBI Taxonomy" id="4232"/>
    <lineage>
        <taxon>Eukaryota</taxon>
        <taxon>Viridiplantae</taxon>
        <taxon>Streptophyta</taxon>
        <taxon>Embryophyta</taxon>
        <taxon>Tracheophyta</taxon>
        <taxon>Spermatophyta</taxon>
        <taxon>Magnoliopsida</taxon>
        <taxon>eudicotyledons</taxon>
        <taxon>Gunneridae</taxon>
        <taxon>Pentapetalae</taxon>
        <taxon>asterids</taxon>
        <taxon>campanulids</taxon>
        <taxon>Asterales</taxon>
        <taxon>Asteraceae</taxon>
        <taxon>Asteroideae</taxon>
        <taxon>Heliantheae alliance</taxon>
        <taxon>Heliantheae</taxon>
        <taxon>Helianthus</taxon>
    </lineage>
</organism>
<evidence type="ECO:0000313" key="1">
    <source>
        <dbReference type="EMBL" id="KAF5812291.1"/>
    </source>
</evidence>
<dbReference type="Gramene" id="mRNA:HanXRQr2_Chr04g0190951">
    <property type="protein sequence ID" value="mRNA:HanXRQr2_Chr04g0190951"/>
    <property type="gene ID" value="HanXRQr2_Chr04g0190951"/>
</dbReference>
<name>A0A9K3JB69_HELAN</name>
<sequence>MIKWLQQDLNGESLKVPSSSVMRLSNKSITDHPTVAAFIDVVELNNSSFSCLSPLLNIVSDFDMDLHVMLEKHIEGIKNSVHDSKKRIRDEIFGLDVDIDEQVKETDISMPP</sequence>
<dbReference type="AlphaFoldDB" id="A0A9K3JB69"/>
<dbReference type="EMBL" id="MNCJ02000319">
    <property type="protein sequence ID" value="KAF5812291.1"/>
    <property type="molecule type" value="Genomic_DNA"/>
</dbReference>
<accession>A0A9K3JB69</accession>